<name>A0A5B6W3D1_9ROSI</name>
<dbReference type="Proteomes" id="UP000325315">
    <property type="component" value="Unassembled WGS sequence"/>
</dbReference>
<keyword evidence="2" id="KW-1185">Reference proteome</keyword>
<accession>A0A5B6W3D1</accession>
<dbReference type="InterPro" id="IPR007508">
    <property type="entry name" value="DtdA"/>
</dbReference>
<dbReference type="GO" id="GO:0051499">
    <property type="term" value="F:D-aminoacyl-tRNA deacylase activity"/>
    <property type="evidence" value="ECO:0007669"/>
    <property type="project" value="InterPro"/>
</dbReference>
<proteinExistence type="predicted"/>
<sequence length="159" mass="17713">MLRLKSRPIPKSDFINRIGEASNLVTLEATHHGPEINSPTMFVEIGSTEEYWKRQDAAQAIALLVWEGLGLGERIAVGNWSRDNDRNKILLGIGGGHYVPRHMDIVQNDLLTFNPPYISKNLEKVKRPVGVGYGYVSNMGITQLINHISMPMSECVADT</sequence>
<dbReference type="Gene3D" id="3.40.630.50">
    <property type="entry name" value="AF0625-like"/>
    <property type="match status" value="1"/>
</dbReference>
<dbReference type="OrthoDB" id="192183at2759"/>
<dbReference type="PANTHER" id="PTHR34667:SF5">
    <property type="entry name" value="D-AMINOACYL-TRNA DEACYLASE"/>
    <property type="match status" value="1"/>
</dbReference>
<evidence type="ECO:0000313" key="1">
    <source>
        <dbReference type="EMBL" id="KAA3475733.1"/>
    </source>
</evidence>
<dbReference type="PANTHER" id="PTHR34667">
    <property type="entry name" value="D-AMINOACYL-TRNA DEACYLASE"/>
    <property type="match status" value="1"/>
</dbReference>
<gene>
    <name evidence="1" type="ORF">EPI10_025876</name>
</gene>
<dbReference type="AlphaFoldDB" id="A0A5B6W3D1"/>
<protein>
    <submittedName>
        <fullName evidence="1">D-aminoacyl-tRNA deacylase-like isoform X2</fullName>
    </submittedName>
</protein>
<dbReference type="SUPFAM" id="SSF142535">
    <property type="entry name" value="AF0625-like"/>
    <property type="match status" value="1"/>
</dbReference>
<comment type="caution">
    <text evidence="1">The sequence shown here is derived from an EMBL/GenBank/DDBJ whole genome shotgun (WGS) entry which is preliminary data.</text>
</comment>
<dbReference type="Gene3D" id="3.40.50.10700">
    <property type="entry name" value="AF0625-like"/>
    <property type="match status" value="1"/>
</dbReference>
<dbReference type="Pfam" id="PF04414">
    <property type="entry name" value="tRNA_deacylase"/>
    <property type="match status" value="1"/>
</dbReference>
<reference evidence="2" key="1">
    <citation type="journal article" date="2019" name="Plant Biotechnol. J.">
        <title>Genome sequencing of the Australian wild diploid species Gossypium australe highlights disease resistance and delayed gland morphogenesis.</title>
        <authorList>
            <person name="Cai Y."/>
            <person name="Cai X."/>
            <person name="Wang Q."/>
            <person name="Wang P."/>
            <person name="Zhang Y."/>
            <person name="Cai C."/>
            <person name="Xu Y."/>
            <person name="Wang K."/>
            <person name="Zhou Z."/>
            <person name="Wang C."/>
            <person name="Geng S."/>
            <person name="Li B."/>
            <person name="Dong Q."/>
            <person name="Hou Y."/>
            <person name="Wang H."/>
            <person name="Ai P."/>
            <person name="Liu Z."/>
            <person name="Yi F."/>
            <person name="Sun M."/>
            <person name="An G."/>
            <person name="Cheng J."/>
            <person name="Zhang Y."/>
            <person name="Shi Q."/>
            <person name="Xie Y."/>
            <person name="Shi X."/>
            <person name="Chang Y."/>
            <person name="Huang F."/>
            <person name="Chen Y."/>
            <person name="Hong S."/>
            <person name="Mi L."/>
            <person name="Sun Q."/>
            <person name="Zhang L."/>
            <person name="Zhou B."/>
            <person name="Peng R."/>
            <person name="Zhang X."/>
            <person name="Liu F."/>
        </authorList>
    </citation>
    <scope>NUCLEOTIDE SEQUENCE [LARGE SCALE GENOMIC DNA]</scope>
    <source>
        <strain evidence="2">cv. PA1801</strain>
    </source>
</reference>
<evidence type="ECO:0000313" key="2">
    <source>
        <dbReference type="Proteomes" id="UP000325315"/>
    </source>
</evidence>
<dbReference type="EMBL" id="SMMG02000005">
    <property type="protein sequence ID" value="KAA3475733.1"/>
    <property type="molecule type" value="Genomic_DNA"/>
</dbReference>
<organism evidence="1 2">
    <name type="scientific">Gossypium australe</name>
    <dbReference type="NCBI Taxonomy" id="47621"/>
    <lineage>
        <taxon>Eukaryota</taxon>
        <taxon>Viridiplantae</taxon>
        <taxon>Streptophyta</taxon>
        <taxon>Embryophyta</taxon>
        <taxon>Tracheophyta</taxon>
        <taxon>Spermatophyta</taxon>
        <taxon>Magnoliopsida</taxon>
        <taxon>eudicotyledons</taxon>
        <taxon>Gunneridae</taxon>
        <taxon>Pentapetalae</taxon>
        <taxon>rosids</taxon>
        <taxon>malvids</taxon>
        <taxon>Malvales</taxon>
        <taxon>Malvaceae</taxon>
        <taxon>Malvoideae</taxon>
        <taxon>Gossypium</taxon>
    </lineage>
</organism>